<name>A0A0A8Y6I7_ARUDO</name>
<organism evidence="1">
    <name type="scientific">Arundo donax</name>
    <name type="common">Giant reed</name>
    <name type="synonym">Donax arundinaceus</name>
    <dbReference type="NCBI Taxonomy" id="35708"/>
    <lineage>
        <taxon>Eukaryota</taxon>
        <taxon>Viridiplantae</taxon>
        <taxon>Streptophyta</taxon>
        <taxon>Embryophyta</taxon>
        <taxon>Tracheophyta</taxon>
        <taxon>Spermatophyta</taxon>
        <taxon>Magnoliopsida</taxon>
        <taxon>Liliopsida</taxon>
        <taxon>Poales</taxon>
        <taxon>Poaceae</taxon>
        <taxon>PACMAD clade</taxon>
        <taxon>Arundinoideae</taxon>
        <taxon>Arundineae</taxon>
        <taxon>Arundo</taxon>
    </lineage>
</organism>
<reference evidence="1" key="1">
    <citation type="submission" date="2014-09" db="EMBL/GenBank/DDBJ databases">
        <authorList>
            <person name="Magalhaes I.L.F."/>
            <person name="Oliveira U."/>
            <person name="Santos F.R."/>
            <person name="Vidigal T.H.D.A."/>
            <person name="Brescovit A.D."/>
            <person name="Santos A.J."/>
        </authorList>
    </citation>
    <scope>NUCLEOTIDE SEQUENCE</scope>
    <source>
        <tissue evidence="1">Shoot tissue taken approximately 20 cm above the soil surface</tissue>
    </source>
</reference>
<proteinExistence type="predicted"/>
<protein>
    <submittedName>
        <fullName evidence="1">Uncharacterized protein</fullName>
    </submittedName>
</protein>
<reference evidence="1" key="2">
    <citation type="journal article" date="2015" name="Data Brief">
        <title>Shoot transcriptome of the giant reed, Arundo donax.</title>
        <authorList>
            <person name="Barrero R.A."/>
            <person name="Guerrero F.D."/>
            <person name="Moolhuijzen P."/>
            <person name="Goolsby J.A."/>
            <person name="Tidwell J."/>
            <person name="Bellgard S.E."/>
            <person name="Bellgard M.I."/>
        </authorList>
    </citation>
    <scope>NUCLEOTIDE SEQUENCE</scope>
    <source>
        <tissue evidence="1">Shoot tissue taken approximately 20 cm above the soil surface</tissue>
    </source>
</reference>
<dbReference type="EMBL" id="GBRH01276209">
    <property type="protein sequence ID" value="JAD21686.1"/>
    <property type="molecule type" value="Transcribed_RNA"/>
</dbReference>
<evidence type="ECO:0000313" key="1">
    <source>
        <dbReference type="EMBL" id="JAD21686.1"/>
    </source>
</evidence>
<accession>A0A0A8Y6I7</accession>
<sequence length="14" mass="1744">MMDSKNHEKKRNLI</sequence>